<dbReference type="Gene3D" id="2.60.120.200">
    <property type="match status" value="1"/>
</dbReference>
<dbReference type="GO" id="GO:0007163">
    <property type="term" value="P:establishment or maintenance of cell polarity"/>
    <property type="evidence" value="ECO:0007669"/>
    <property type="project" value="UniProtKB-ARBA"/>
</dbReference>
<dbReference type="InterPro" id="IPR001791">
    <property type="entry name" value="Laminin_G"/>
</dbReference>
<feature type="domain" description="Cadherin" evidence="19">
    <location>
        <begin position="786"/>
        <end position="887"/>
    </location>
</feature>
<dbReference type="InterPro" id="IPR056370">
    <property type="entry name" value="Shg-like_Ig-like"/>
</dbReference>
<dbReference type="FunFam" id="2.60.120.200:FF:000214">
    <property type="entry name" value="DE cadherin-like protein"/>
    <property type="match status" value="1"/>
</dbReference>
<dbReference type="GO" id="GO:0000902">
    <property type="term" value="P:cell morphogenesis"/>
    <property type="evidence" value="ECO:0007669"/>
    <property type="project" value="TreeGrafter"/>
</dbReference>
<evidence type="ECO:0000256" key="16">
    <source>
        <dbReference type="SAM" id="Phobius"/>
    </source>
</evidence>
<dbReference type="EMBL" id="UFQT01000264">
    <property type="protein sequence ID" value="SSX22561.1"/>
    <property type="molecule type" value="Genomic_DNA"/>
</dbReference>
<dbReference type="GO" id="GO:0044331">
    <property type="term" value="P:cell-cell adhesion mediated by cadherin"/>
    <property type="evidence" value="ECO:0007669"/>
    <property type="project" value="TreeGrafter"/>
</dbReference>
<dbReference type="GO" id="GO:0016339">
    <property type="term" value="P:calcium-dependent cell-cell adhesion via plasma membrane cell adhesion molecules"/>
    <property type="evidence" value="ECO:0007669"/>
    <property type="project" value="TreeGrafter"/>
</dbReference>
<feature type="domain" description="Laminin G" evidence="18">
    <location>
        <begin position="1168"/>
        <end position="1356"/>
    </location>
</feature>
<dbReference type="GO" id="GO:0048565">
    <property type="term" value="P:digestive tract development"/>
    <property type="evidence" value="ECO:0007669"/>
    <property type="project" value="UniProtKB-ARBA"/>
</dbReference>
<dbReference type="GO" id="GO:0001736">
    <property type="term" value="P:establishment of planar polarity"/>
    <property type="evidence" value="ECO:0007669"/>
    <property type="project" value="UniProtKB-ARBA"/>
</dbReference>
<dbReference type="PROSITE" id="PS50025">
    <property type="entry name" value="LAM_G_DOMAIN"/>
    <property type="match status" value="1"/>
</dbReference>
<dbReference type="CDD" id="cd00054">
    <property type="entry name" value="EGF_CA"/>
    <property type="match status" value="1"/>
</dbReference>
<dbReference type="GO" id="GO:0016342">
    <property type="term" value="C:catenin complex"/>
    <property type="evidence" value="ECO:0007669"/>
    <property type="project" value="TreeGrafter"/>
</dbReference>
<dbReference type="CDD" id="cd11304">
    <property type="entry name" value="Cadherin_repeat"/>
    <property type="match status" value="6"/>
</dbReference>
<dbReference type="VEuPathDB" id="VectorBase:CSON007032"/>
<evidence type="ECO:0000313" key="20">
    <source>
        <dbReference type="EMBL" id="SSX02184.1"/>
    </source>
</evidence>
<comment type="caution">
    <text evidence="13">Lacks conserved residue(s) required for the propagation of feature annotation.</text>
</comment>
<dbReference type="SMART" id="SM00282">
    <property type="entry name" value="LamG"/>
    <property type="match status" value="1"/>
</dbReference>
<dbReference type="InterPro" id="IPR020894">
    <property type="entry name" value="Cadherin_CS"/>
</dbReference>
<dbReference type="InterPro" id="IPR000742">
    <property type="entry name" value="EGF"/>
</dbReference>
<protein>
    <submittedName>
        <fullName evidence="20">CSON007032 protein</fullName>
    </submittedName>
</protein>
<dbReference type="GO" id="GO:0007431">
    <property type="term" value="P:salivary gland development"/>
    <property type="evidence" value="ECO:0007669"/>
    <property type="project" value="UniProtKB-ARBA"/>
</dbReference>
<feature type="signal peptide" evidence="17">
    <location>
        <begin position="1"/>
        <end position="34"/>
    </location>
</feature>
<dbReference type="Gene3D" id="4.10.900.10">
    <property type="entry name" value="TCF3-CBD (Catenin binding domain)"/>
    <property type="match status" value="1"/>
</dbReference>
<evidence type="ECO:0000256" key="5">
    <source>
        <dbReference type="ARBA" id="ARBA00022737"/>
    </source>
</evidence>
<evidence type="ECO:0000256" key="7">
    <source>
        <dbReference type="ARBA" id="ARBA00022889"/>
    </source>
</evidence>
<dbReference type="PANTHER" id="PTHR24027:SF422">
    <property type="entry name" value="CADHERIN DOMAIN-CONTAINING PROTEIN"/>
    <property type="match status" value="1"/>
</dbReference>
<dbReference type="InterPro" id="IPR000233">
    <property type="entry name" value="Cadherin_Y-type_LIR"/>
</dbReference>
<dbReference type="GO" id="GO:0005912">
    <property type="term" value="C:adherens junction"/>
    <property type="evidence" value="ECO:0007669"/>
    <property type="project" value="TreeGrafter"/>
</dbReference>
<dbReference type="InterPro" id="IPR013320">
    <property type="entry name" value="ConA-like_dom_sf"/>
</dbReference>
<evidence type="ECO:0000256" key="6">
    <source>
        <dbReference type="ARBA" id="ARBA00022837"/>
    </source>
</evidence>
<dbReference type="GO" id="GO:0009887">
    <property type="term" value="P:animal organ morphogenesis"/>
    <property type="evidence" value="ECO:0007669"/>
    <property type="project" value="UniProtKB-ARBA"/>
</dbReference>
<dbReference type="OMA" id="EQPENTY"/>
<feature type="chain" id="PRO_5036062024" evidence="17">
    <location>
        <begin position="35"/>
        <end position="1546"/>
    </location>
</feature>
<dbReference type="Gene3D" id="2.60.40.60">
    <property type="entry name" value="Cadherins"/>
    <property type="match status" value="7"/>
</dbReference>
<keyword evidence="6 12" id="KW-0106">Calcium</keyword>
<dbReference type="FunFam" id="2.60.40.60:FF:000280">
    <property type="entry name" value="AGAP007203-PA-like protein"/>
    <property type="match status" value="1"/>
</dbReference>
<evidence type="ECO:0000256" key="1">
    <source>
        <dbReference type="ARBA" id="ARBA00004251"/>
    </source>
</evidence>
<dbReference type="FunFam" id="2.60.40.60:FF:000272">
    <property type="entry name" value="DE cadherin-like protein"/>
    <property type="match status" value="1"/>
</dbReference>
<feature type="domain" description="Cadherin" evidence="19">
    <location>
        <begin position="381"/>
        <end position="456"/>
    </location>
</feature>
<feature type="transmembrane region" description="Helical" evidence="16">
    <location>
        <begin position="1372"/>
        <end position="1392"/>
    </location>
</feature>
<dbReference type="GO" id="GO:0005509">
    <property type="term" value="F:calcium ion binding"/>
    <property type="evidence" value="ECO:0007669"/>
    <property type="project" value="UniProtKB-UniRule"/>
</dbReference>
<keyword evidence="2" id="KW-0245">EGF-like domain</keyword>
<gene>
    <name evidence="20" type="primary">CSON007032</name>
</gene>
<dbReference type="GO" id="GO:0098858">
    <property type="term" value="C:actin-based cell projection"/>
    <property type="evidence" value="ECO:0007669"/>
    <property type="project" value="UniProtKB-ARBA"/>
</dbReference>
<keyword evidence="3 14" id="KW-0812">Transmembrane</keyword>
<organism evidence="20">
    <name type="scientific">Culicoides sonorensis</name>
    <name type="common">Biting midge</name>
    <dbReference type="NCBI Taxonomy" id="179676"/>
    <lineage>
        <taxon>Eukaryota</taxon>
        <taxon>Metazoa</taxon>
        <taxon>Ecdysozoa</taxon>
        <taxon>Arthropoda</taxon>
        <taxon>Hexapoda</taxon>
        <taxon>Insecta</taxon>
        <taxon>Pterygota</taxon>
        <taxon>Neoptera</taxon>
        <taxon>Endopterygota</taxon>
        <taxon>Diptera</taxon>
        <taxon>Nematocera</taxon>
        <taxon>Chironomoidea</taxon>
        <taxon>Ceratopogonidae</taxon>
        <taxon>Ceratopogoninae</taxon>
        <taxon>Culicoides</taxon>
        <taxon>Monoculicoides</taxon>
    </lineage>
</organism>
<dbReference type="PROSITE" id="PS00022">
    <property type="entry name" value="EGF_1"/>
    <property type="match status" value="1"/>
</dbReference>
<keyword evidence="4 17" id="KW-0732">Signal</keyword>
<dbReference type="PROSITE" id="PS50268">
    <property type="entry name" value="CADHERIN_2"/>
    <property type="match status" value="7"/>
</dbReference>
<evidence type="ECO:0000256" key="8">
    <source>
        <dbReference type="ARBA" id="ARBA00022989"/>
    </source>
</evidence>
<evidence type="ECO:0000256" key="10">
    <source>
        <dbReference type="ARBA" id="ARBA00023157"/>
    </source>
</evidence>
<dbReference type="GO" id="GO:0034332">
    <property type="term" value="P:adherens junction organization"/>
    <property type="evidence" value="ECO:0007669"/>
    <property type="project" value="TreeGrafter"/>
</dbReference>
<dbReference type="GO" id="GO:0007043">
    <property type="term" value="P:cell-cell junction assembly"/>
    <property type="evidence" value="ECO:0007669"/>
    <property type="project" value="TreeGrafter"/>
</dbReference>
<accession>A0A336KB97</accession>
<evidence type="ECO:0000256" key="12">
    <source>
        <dbReference type="PROSITE-ProRule" id="PRU00043"/>
    </source>
</evidence>
<dbReference type="InterPro" id="IPR015919">
    <property type="entry name" value="Cadherin-like_sf"/>
</dbReference>
<dbReference type="Pfam" id="PF02210">
    <property type="entry name" value="Laminin_G_2"/>
    <property type="match status" value="1"/>
</dbReference>
<dbReference type="GO" id="GO:0048589">
    <property type="term" value="P:developmental growth"/>
    <property type="evidence" value="ECO:0007669"/>
    <property type="project" value="UniProtKB-ARBA"/>
</dbReference>
<keyword evidence="9 16" id="KW-0472">Membrane</keyword>
<dbReference type="FunFam" id="2.60.40.60:FF:000058">
    <property type="entry name" value="FAT atypical cadherin 3"/>
    <property type="match status" value="1"/>
</dbReference>
<dbReference type="FunFam" id="2.60.40.60:FF:000033">
    <property type="entry name" value="FAT atypical cadherin 1"/>
    <property type="match status" value="1"/>
</dbReference>
<sequence length="1546" mass="174080">MKCLRKSKILKIKLKLMGNLLLIVLISSPLLTSSQTIADQIIENNTTNNNNSSYVNQNSESGNMTSAVTRSIRQSTGSSSYGNENDAYFDGPQIQQLQHSAFYNYDTNIQQQNWNANGNVGNVTDNHKPAFKECKSYSPIVKEELPPGAFVVQVKADDIDNDEIEYKFVLAPAERPKFRLDARSGVITTQHTFDRDEPIREKEVYITVRATDNGYPKLDDVCTFKVTIEDVNDNPPVFDKVKYDERMSEDKKVNQVVTRITASDLDDGDNSYIEYEIMKEKDWEYFRIDKETGNLFLNRPIDRRPEDSYTITVRASNVKSQELEQETQTEVKIRVVGSSLRAPQIIHTSGDTITLKENFSEYQKKLFSLSAISNVDGKPDVVFELLNGRTEQTNSKKTFVGDQQRNDFSIMLGKQLDFEQTTDYTLTVVVRNTHLLSAEYTIRVNVEDVNDNIPFFTEVNTGTVLENEPIGTQVMQVRAFDNDGTSANNIVSFELVDNKEFFEIDEQTGNITTLVQFDREERDTYNVKVIAVDNSPSALYKTGKPNQGQQVFAITIGDKNDHEPNFKHDVYIANTVSEDANKHTTVIEVKAIDIDVASQITYTITSGNIDNAFNIDNTGTIRVNNALDYEKITNYTLQIRAFDGIYDDYATVTIKIANVNDNAPIFSEQTYVAVAEEESIKPGCVVVIQAYDPDIKDRNAPQHIKYSITKMEQQQLLDIDNRGCLSMKAPLDRDPPNGFKNWQIFVEAVDEDGNGLRSIAEVTISLNDINDNAPFLSNEMPIVWYENREPGKIVELTAQDYDEPKNGAPFHFQLDQHGDENILSSFKITGNELHSTRMFDREMQKEFFIPILIGDNGMPPQRNVSMLHLIIGDENDNAMQEGSSKIFVYNFKGQAPDTQIGRVYVNDPDDWDLPDKSFSWRDGRAHDNFELNTEDGTITMRYGTRNGVYILDFSVYEQSAVIAPHQVDATVEVTVREIPEEAVRKSGSIRFYGMTAEEFIMPRYDMGPSPKEKLTKYLADMFNISTDNVDVFTVYQPDTKDPKKIDVRFSAHGSPYYEPEKLNGMIAHRQGQLENDLNMKMLMIKIDECLIERNACQGGSSCSSVLQYSERTLAVYTNTTSFVGVEAYDQAICECIIEQPDITCMNGGTPFNDGCECPDGFEGPHCELISIGFYGNGFAMYPPVSACNVTVINLEVSPVRKDGLVMYIGPLSYNSLLPVQDFLALELKDYYPVLIVDYGTGAVRIVHNHIQLKPGKGYQVEIKLQRTGIEMIVDNCKLSTCMSLGAPLGANEFLNVNAPLQLGGSAANMELLGRSFNWTHIPQSTGYTGCIRNLTVNHKTYNLGQPAFAKNVDPGCTRSMAVASTFGVDRNFLIAILVCIALLIILLLAVVVHKRHNDGWMDSKDIDDIRETIINYEDEGGGERDTDYDLNVLRGPPIYEDKPYMQDYRQKEAHEVPDIGAFLTDKKDACDKDQDAYPNDDVRYYAYEGDGNSTGSLSSLASCTDEGDLSFNYLSNFGPRFRKLADMYGEEPSDEESNVDDDGWRI</sequence>
<feature type="domain" description="Cadherin" evidence="19">
    <location>
        <begin position="456"/>
        <end position="566"/>
    </location>
</feature>
<dbReference type="InterPro" id="IPR002126">
    <property type="entry name" value="Cadherin-like_dom"/>
</dbReference>
<dbReference type="PROSITE" id="PS00232">
    <property type="entry name" value="CADHERIN_1"/>
    <property type="match status" value="3"/>
</dbReference>
<dbReference type="GO" id="GO:0045296">
    <property type="term" value="F:cadherin binding"/>
    <property type="evidence" value="ECO:0007669"/>
    <property type="project" value="TreeGrafter"/>
</dbReference>
<dbReference type="Pfam" id="PF00028">
    <property type="entry name" value="Cadherin"/>
    <property type="match status" value="5"/>
</dbReference>
<reference evidence="21" key="2">
    <citation type="submission" date="2018-07" db="EMBL/GenBank/DDBJ databases">
        <authorList>
            <person name="Quirk P.G."/>
            <person name="Krulwich T.A."/>
        </authorList>
    </citation>
    <scope>NUCLEOTIDE SEQUENCE</scope>
</reference>
<keyword evidence="10" id="KW-1015">Disulfide bond</keyword>
<evidence type="ECO:0000259" key="19">
    <source>
        <dbReference type="PROSITE" id="PS50268"/>
    </source>
</evidence>
<dbReference type="PANTHER" id="PTHR24027">
    <property type="entry name" value="CADHERIN-23"/>
    <property type="match status" value="1"/>
</dbReference>
<keyword evidence="5" id="KW-0677">Repeat</keyword>
<evidence type="ECO:0000256" key="9">
    <source>
        <dbReference type="ARBA" id="ARBA00023136"/>
    </source>
</evidence>
<dbReference type="Pfam" id="PF24811">
    <property type="entry name" value="Ig_Shg"/>
    <property type="match status" value="1"/>
</dbReference>
<dbReference type="CDD" id="cd00110">
    <property type="entry name" value="LamG"/>
    <property type="match status" value="1"/>
</dbReference>
<comment type="subcellular location">
    <subcellularLocation>
        <location evidence="1 14">Cell membrane</location>
        <topology evidence="1 14">Single-pass type I membrane protein</topology>
    </subcellularLocation>
</comment>
<reference evidence="20" key="1">
    <citation type="submission" date="2018-04" db="EMBL/GenBank/DDBJ databases">
        <authorList>
            <person name="Go L.Y."/>
            <person name="Mitchell J.A."/>
        </authorList>
    </citation>
    <scope>NUCLEOTIDE SEQUENCE</scope>
    <source>
        <tissue evidence="20">Whole organism</tissue>
    </source>
</reference>
<dbReference type="GO" id="GO:0035239">
    <property type="term" value="P:tube morphogenesis"/>
    <property type="evidence" value="ECO:0007669"/>
    <property type="project" value="UniProtKB-ARBA"/>
</dbReference>
<feature type="domain" description="Cadherin" evidence="19">
    <location>
        <begin position="239"/>
        <end position="345"/>
    </location>
</feature>
<dbReference type="GO" id="GO:0007297">
    <property type="term" value="P:follicle cell of egg chamber migration"/>
    <property type="evidence" value="ECO:0007669"/>
    <property type="project" value="UniProtKB-ARBA"/>
</dbReference>
<dbReference type="PRINTS" id="PR00205">
    <property type="entry name" value="CADHERIN"/>
</dbReference>
<dbReference type="GO" id="GO:0008013">
    <property type="term" value="F:beta-catenin binding"/>
    <property type="evidence" value="ECO:0007669"/>
    <property type="project" value="TreeGrafter"/>
</dbReference>
<dbReference type="FunFam" id="2.60.40.60:FF:000032">
    <property type="entry name" value="FAT atypical cadherin 1"/>
    <property type="match status" value="1"/>
</dbReference>
<keyword evidence="7 14" id="KW-0130">Cell adhesion</keyword>
<dbReference type="SUPFAM" id="SSF49313">
    <property type="entry name" value="Cadherin-like"/>
    <property type="match status" value="8"/>
</dbReference>
<evidence type="ECO:0000256" key="15">
    <source>
        <dbReference type="RuleBase" id="RU004357"/>
    </source>
</evidence>
<dbReference type="InterPro" id="IPR027397">
    <property type="entry name" value="Catenin-bd_sf"/>
</dbReference>
<dbReference type="InterPro" id="IPR039808">
    <property type="entry name" value="Cadherin"/>
</dbReference>
<dbReference type="SMART" id="SM00112">
    <property type="entry name" value="CA"/>
    <property type="match status" value="7"/>
</dbReference>
<evidence type="ECO:0000313" key="21">
    <source>
        <dbReference type="EMBL" id="SSX22561.1"/>
    </source>
</evidence>
<evidence type="ECO:0000256" key="11">
    <source>
        <dbReference type="ARBA" id="ARBA00023180"/>
    </source>
</evidence>
<comment type="function">
    <text evidence="15">Cadherins are calcium-dependent cell adhesion proteins.</text>
</comment>
<feature type="domain" description="Cadherin" evidence="19">
    <location>
        <begin position="667"/>
        <end position="776"/>
    </location>
</feature>
<dbReference type="SUPFAM" id="SSF49899">
    <property type="entry name" value="Concanavalin A-like lectins/glucanases"/>
    <property type="match status" value="1"/>
</dbReference>
<dbReference type="EMBL" id="UFQS01000264">
    <property type="protein sequence ID" value="SSX02184.1"/>
    <property type="molecule type" value="Genomic_DNA"/>
</dbReference>
<name>A0A336KB97_CULSO</name>
<evidence type="ECO:0000256" key="2">
    <source>
        <dbReference type="ARBA" id="ARBA00022536"/>
    </source>
</evidence>
<dbReference type="GO" id="GO:0007424">
    <property type="term" value="P:open tracheal system development"/>
    <property type="evidence" value="ECO:0007669"/>
    <property type="project" value="UniProtKB-ARBA"/>
</dbReference>
<dbReference type="GO" id="GO:0007156">
    <property type="term" value="P:homophilic cell adhesion via plasma membrane adhesion molecules"/>
    <property type="evidence" value="ECO:0007669"/>
    <property type="project" value="InterPro"/>
</dbReference>
<feature type="domain" description="Cadherin" evidence="19">
    <location>
        <begin position="133"/>
        <end position="238"/>
    </location>
</feature>
<evidence type="ECO:0000256" key="4">
    <source>
        <dbReference type="ARBA" id="ARBA00022729"/>
    </source>
</evidence>
<dbReference type="PROSITE" id="PS01186">
    <property type="entry name" value="EGF_2"/>
    <property type="match status" value="1"/>
</dbReference>
<feature type="domain" description="Cadherin" evidence="19">
    <location>
        <begin position="575"/>
        <end position="666"/>
    </location>
</feature>
<dbReference type="Pfam" id="PF01049">
    <property type="entry name" value="CADH_Y-type_LIR"/>
    <property type="match status" value="1"/>
</dbReference>
<keyword evidence="8 16" id="KW-1133">Transmembrane helix</keyword>
<evidence type="ECO:0000256" key="3">
    <source>
        <dbReference type="ARBA" id="ARBA00022692"/>
    </source>
</evidence>
<evidence type="ECO:0000256" key="13">
    <source>
        <dbReference type="PROSITE-ProRule" id="PRU00122"/>
    </source>
</evidence>
<keyword evidence="11" id="KW-0325">Glycoprotein</keyword>
<dbReference type="FunFam" id="4.10.900.10:FF:000012">
    <property type="entry name" value="Putative DE-cadherin"/>
    <property type="match status" value="1"/>
</dbReference>
<evidence type="ECO:0000259" key="18">
    <source>
        <dbReference type="PROSITE" id="PS50025"/>
    </source>
</evidence>
<dbReference type="GO" id="GO:0008104">
    <property type="term" value="P:intracellular protein localization"/>
    <property type="evidence" value="ECO:0007669"/>
    <property type="project" value="UniProtKB-ARBA"/>
</dbReference>
<evidence type="ECO:0000256" key="17">
    <source>
        <dbReference type="SAM" id="SignalP"/>
    </source>
</evidence>
<proteinExistence type="predicted"/>
<evidence type="ECO:0000256" key="14">
    <source>
        <dbReference type="RuleBase" id="RU003318"/>
    </source>
</evidence>